<feature type="region of interest" description="Disordered" evidence="8">
    <location>
        <begin position="382"/>
        <end position="448"/>
    </location>
</feature>
<feature type="coiled-coil region" evidence="7">
    <location>
        <begin position="253"/>
        <end position="289"/>
    </location>
</feature>
<dbReference type="SUPFAM" id="SSF51445">
    <property type="entry name" value="(Trans)glycosidases"/>
    <property type="match status" value="1"/>
</dbReference>
<dbReference type="InterPro" id="IPR001223">
    <property type="entry name" value="Glyco_hydro18_cat"/>
</dbReference>
<dbReference type="CDD" id="cd02879">
    <property type="entry name" value="GH18_plant_chitinase_class_V"/>
    <property type="match status" value="1"/>
</dbReference>
<gene>
    <name evidence="10" type="ORF">Tci_056263</name>
</gene>
<dbReference type="PROSITE" id="PS51910">
    <property type="entry name" value="GH18_2"/>
    <property type="match status" value="1"/>
</dbReference>
<dbReference type="InterPro" id="IPR011583">
    <property type="entry name" value="Chitinase_II/V-like_cat"/>
</dbReference>
<accession>A0A6L2NI61</accession>
<feature type="compositionally biased region" description="Polar residues" evidence="8">
    <location>
        <begin position="434"/>
        <end position="448"/>
    </location>
</feature>
<evidence type="ECO:0000256" key="4">
    <source>
        <dbReference type="ARBA" id="ARBA00023180"/>
    </source>
</evidence>
<keyword evidence="5 6" id="KW-0326">Glycosidase</keyword>
<dbReference type="InterPro" id="IPR017853">
    <property type="entry name" value="GH"/>
</dbReference>
<dbReference type="AlphaFoldDB" id="A0A6L2NI61"/>
<evidence type="ECO:0000256" key="2">
    <source>
        <dbReference type="ARBA" id="ARBA00022729"/>
    </source>
</evidence>
<feature type="compositionally biased region" description="Low complexity" evidence="8">
    <location>
        <begin position="424"/>
        <end position="433"/>
    </location>
</feature>
<dbReference type="PROSITE" id="PS01095">
    <property type="entry name" value="GH18_1"/>
    <property type="match status" value="1"/>
</dbReference>
<evidence type="ECO:0000256" key="6">
    <source>
        <dbReference type="RuleBase" id="RU000489"/>
    </source>
</evidence>
<protein>
    <submittedName>
        <fullName evidence="10">Acidic mammalian chitinase-like</fullName>
    </submittedName>
</protein>
<dbReference type="InterPro" id="IPR001579">
    <property type="entry name" value="Glyco_hydro_18_chit_AS"/>
</dbReference>
<evidence type="ECO:0000256" key="7">
    <source>
        <dbReference type="SAM" id="Coils"/>
    </source>
</evidence>
<keyword evidence="4" id="KW-0325">Glycoprotein</keyword>
<dbReference type="Gene3D" id="3.20.20.80">
    <property type="entry name" value="Glycosidases"/>
    <property type="match status" value="1"/>
</dbReference>
<dbReference type="PANTHER" id="PTHR11177">
    <property type="entry name" value="CHITINASE"/>
    <property type="match status" value="1"/>
</dbReference>
<dbReference type="SMART" id="SM00636">
    <property type="entry name" value="Glyco_18"/>
    <property type="match status" value="1"/>
</dbReference>
<dbReference type="GO" id="GO:0005576">
    <property type="term" value="C:extracellular region"/>
    <property type="evidence" value="ECO:0007669"/>
    <property type="project" value="TreeGrafter"/>
</dbReference>
<dbReference type="PANTHER" id="PTHR11177:SF317">
    <property type="entry name" value="CHITINASE 12-RELATED"/>
    <property type="match status" value="1"/>
</dbReference>
<evidence type="ECO:0000313" key="10">
    <source>
        <dbReference type="EMBL" id="GEU84285.1"/>
    </source>
</evidence>
<comment type="caution">
    <text evidence="10">The sequence shown here is derived from an EMBL/GenBank/DDBJ whole genome shotgun (WGS) entry which is preliminary data.</text>
</comment>
<dbReference type="Pfam" id="PF00704">
    <property type="entry name" value="Glyco_hydro_18"/>
    <property type="match status" value="1"/>
</dbReference>
<evidence type="ECO:0000259" key="9">
    <source>
        <dbReference type="PROSITE" id="PS51910"/>
    </source>
</evidence>
<comment type="similarity">
    <text evidence="1">Belongs to the glycosyl hydrolase 18 family. Chitinase class V subfamily.</text>
</comment>
<reference evidence="10" key="1">
    <citation type="journal article" date="2019" name="Sci. Rep.">
        <title>Draft genome of Tanacetum cinerariifolium, the natural source of mosquito coil.</title>
        <authorList>
            <person name="Yamashiro T."/>
            <person name="Shiraishi A."/>
            <person name="Satake H."/>
            <person name="Nakayama K."/>
        </authorList>
    </citation>
    <scope>NUCLEOTIDE SEQUENCE</scope>
</reference>
<dbReference type="InterPro" id="IPR029070">
    <property type="entry name" value="Chitinase_insertion_sf"/>
</dbReference>
<proteinExistence type="inferred from homology"/>
<feature type="compositionally biased region" description="Polar residues" evidence="8">
    <location>
        <begin position="346"/>
        <end position="361"/>
    </location>
</feature>
<keyword evidence="3 6" id="KW-0378">Hydrolase</keyword>
<sequence>MTPNLAVRQAHLVHTDTESDPEEAPSEAEESQPLGSKVPLFDEEFKASRPSGSKTNSSNSSASSDSTTPLSLDHPLTQVSPTPTPTRALFHRRTARMTVCAQPVMSHGHSARVTKVMSYSDLAFRNRYKSSYETPSPSPSPTLPVRKRYRGTYELILDTDSEGDELRDEDTDEEQKGTERVSPFRQQTLITWVDLEDGRVYTDIPAYVPLVAPVQTPPSPKWSSGSLPTSPLSPVVPSPIASPVATPTATIARENHDLRMQLAEERRERLELADRIARMERRQESKEELEELRNFDDVKGVRVLLLCRGKEDISRHLRMPWPVMDKEREHQGTFLAHEVRSTPSYVDSKTLTQADGAQSSRVPVPLPDEPYVAVRHAQLIDTDTESDPDEAPLKAEESQPLGSRVPFTDEDFEASEPLGTRTNSSYSSASLDSTTPLSSDHPLTQPAMSTGLSARITKAVALSDSAFRKRYRSSYETSSPSLTLPVRKRYRDDEGHGLDDEAHGLDDEGNGLDDEDHGLEEKGLAKEDDQVLNTFEVGQSSMFMLEQHGAERVLAFRQPTLTAWVDPEDGRVYTDIPAYVPPVAHVQTLPFPEWSTGSLPISPSFRVVPSPIASPVDTPTTTITFLEVGAQLDLNKSILYDHTQRLDALPPTLSTDIYRDVRELYTRLEQPRNFDDVKGVRVLLLCRGLDHTLAPDQNRVTKRVATLRAVVHTGDKTSGDARSCITMSINGYVIFSSVTKARNTLMASLRMIIFLFLITILNFPFDHGEAVSFALASKPKVLASSSIGGLLQDQGVRAAYWPSFTGYPASSINTSYFSHIYYAFVLPSPTTYELDIMPNDVEKLHEFANSSSSWNLPSKTILSIGGGGGGALPGIFSQMASQEYSRASFINSTIKVARDYSFDGVDLDWELPSSESDMSNLGLLFKEWREALEYEANITGSPRLILTSVVYYAPNISYDGGPRSYPIQEISQYVDWISPMCFGYHGSWENFTGSHSSLYDPNTDLSTDFGIGSWIKTGVPPKKIVMGLPLYGPTWSLQDPNVNTIGAPTIGTGPGNGILLYSQVIDFNRGNNATVMFDKTRISYYSYAGDSWISYDDIGSIESKVHYARGRNLGGYFFWALGQDLDWTISSTASQTWLT</sequence>
<dbReference type="FunFam" id="3.10.50.10:FF:000003">
    <property type="entry name" value="Class V chitinase CHIT5b"/>
    <property type="match status" value="1"/>
</dbReference>
<dbReference type="GO" id="GO:0005975">
    <property type="term" value="P:carbohydrate metabolic process"/>
    <property type="evidence" value="ECO:0007669"/>
    <property type="project" value="InterPro"/>
</dbReference>
<feature type="compositionally biased region" description="Acidic residues" evidence="8">
    <location>
        <begin position="18"/>
        <end position="30"/>
    </location>
</feature>
<feature type="region of interest" description="Disordered" evidence="8">
    <location>
        <begin position="1"/>
        <end position="85"/>
    </location>
</feature>
<feature type="compositionally biased region" description="Basic and acidic residues" evidence="8">
    <location>
        <begin position="492"/>
        <end position="506"/>
    </location>
</feature>
<dbReference type="GO" id="GO:0006032">
    <property type="term" value="P:chitin catabolic process"/>
    <property type="evidence" value="ECO:0007669"/>
    <property type="project" value="TreeGrafter"/>
</dbReference>
<feature type="region of interest" description="Disordered" evidence="8">
    <location>
        <begin position="492"/>
        <end position="518"/>
    </location>
</feature>
<evidence type="ECO:0000256" key="5">
    <source>
        <dbReference type="ARBA" id="ARBA00023295"/>
    </source>
</evidence>
<feature type="region of interest" description="Disordered" evidence="8">
    <location>
        <begin position="158"/>
        <end position="181"/>
    </location>
</feature>
<dbReference type="SUPFAM" id="SSF54556">
    <property type="entry name" value="Chitinase insertion domain"/>
    <property type="match status" value="1"/>
</dbReference>
<dbReference type="GO" id="GO:0008061">
    <property type="term" value="F:chitin binding"/>
    <property type="evidence" value="ECO:0007669"/>
    <property type="project" value="InterPro"/>
</dbReference>
<feature type="compositionally biased region" description="Low complexity" evidence="8">
    <location>
        <begin position="48"/>
        <end position="71"/>
    </location>
</feature>
<dbReference type="GO" id="GO:0004568">
    <property type="term" value="F:chitinase activity"/>
    <property type="evidence" value="ECO:0007669"/>
    <property type="project" value="TreeGrafter"/>
</dbReference>
<feature type="compositionally biased region" description="Acidic residues" evidence="8">
    <location>
        <begin position="158"/>
        <end position="173"/>
    </location>
</feature>
<evidence type="ECO:0000256" key="1">
    <source>
        <dbReference type="ARBA" id="ARBA00008682"/>
    </source>
</evidence>
<keyword evidence="2" id="KW-0732">Signal</keyword>
<organism evidence="10">
    <name type="scientific">Tanacetum cinerariifolium</name>
    <name type="common">Dalmatian daisy</name>
    <name type="synonym">Chrysanthemum cinerariifolium</name>
    <dbReference type="NCBI Taxonomy" id="118510"/>
    <lineage>
        <taxon>Eukaryota</taxon>
        <taxon>Viridiplantae</taxon>
        <taxon>Streptophyta</taxon>
        <taxon>Embryophyta</taxon>
        <taxon>Tracheophyta</taxon>
        <taxon>Spermatophyta</taxon>
        <taxon>Magnoliopsida</taxon>
        <taxon>eudicotyledons</taxon>
        <taxon>Gunneridae</taxon>
        <taxon>Pentapetalae</taxon>
        <taxon>asterids</taxon>
        <taxon>campanulids</taxon>
        <taxon>Asterales</taxon>
        <taxon>Asteraceae</taxon>
        <taxon>Asteroideae</taxon>
        <taxon>Anthemideae</taxon>
        <taxon>Anthemidinae</taxon>
        <taxon>Tanacetum</taxon>
    </lineage>
</organism>
<dbReference type="Gene3D" id="3.10.50.10">
    <property type="match status" value="1"/>
</dbReference>
<keyword evidence="7" id="KW-0175">Coiled coil</keyword>
<feature type="compositionally biased region" description="Acidic residues" evidence="8">
    <location>
        <begin position="507"/>
        <end position="518"/>
    </location>
</feature>
<dbReference type="InterPro" id="IPR050314">
    <property type="entry name" value="Glycosyl_Hydrlase_18"/>
</dbReference>
<feature type="domain" description="GH18" evidence="9">
    <location>
        <begin position="795"/>
        <end position="1139"/>
    </location>
</feature>
<feature type="region of interest" description="Disordered" evidence="8">
    <location>
        <begin position="346"/>
        <end position="367"/>
    </location>
</feature>
<evidence type="ECO:0000256" key="8">
    <source>
        <dbReference type="SAM" id="MobiDB-lite"/>
    </source>
</evidence>
<name>A0A6L2NI61_TANCI</name>
<evidence type="ECO:0000256" key="3">
    <source>
        <dbReference type="ARBA" id="ARBA00022801"/>
    </source>
</evidence>
<dbReference type="EMBL" id="BKCJ010008860">
    <property type="protein sequence ID" value="GEU84285.1"/>
    <property type="molecule type" value="Genomic_DNA"/>
</dbReference>